<evidence type="ECO:0000313" key="2">
    <source>
        <dbReference type="Proteomes" id="UP000324639"/>
    </source>
</evidence>
<evidence type="ECO:0000313" key="1">
    <source>
        <dbReference type="EMBL" id="VCU40576.1"/>
    </source>
</evidence>
<sequence>MVLMRPWLSVMQDNAPSRTAASTMEDMSQRLIQPIFWLANSPDLNPIEAFWNRMKDYIQHHCPNLGGGKQRTHDSLRKIVKEVWDSVSSEDHLRLIQSMPAGCQAVIDADRGPTRY</sequence>
<protein>
    <submittedName>
        <fullName evidence="1">Bgt-50956</fullName>
    </submittedName>
</protein>
<proteinExistence type="predicted"/>
<accession>A0A9X9LA51</accession>
<dbReference type="Gene3D" id="3.30.420.10">
    <property type="entry name" value="Ribonuclease H-like superfamily/Ribonuclease H"/>
    <property type="match status" value="1"/>
</dbReference>
<keyword evidence="2" id="KW-1185">Reference proteome</keyword>
<dbReference type="EMBL" id="LR026986">
    <property type="protein sequence ID" value="VCU40576.1"/>
    <property type="molecule type" value="Genomic_DNA"/>
</dbReference>
<dbReference type="Proteomes" id="UP000324639">
    <property type="component" value="Chromosome Bgt_-03"/>
</dbReference>
<reference evidence="1 2" key="1">
    <citation type="submission" date="2018-08" db="EMBL/GenBank/DDBJ databases">
        <authorList>
            <person name="Muller C M."/>
        </authorList>
    </citation>
    <scope>NUCLEOTIDE SEQUENCE [LARGE SCALE GENOMIC DNA]</scope>
</reference>
<dbReference type="GO" id="GO:0003676">
    <property type="term" value="F:nucleic acid binding"/>
    <property type="evidence" value="ECO:0007669"/>
    <property type="project" value="InterPro"/>
</dbReference>
<name>A0A9X9LA51_BLUGR</name>
<dbReference type="InterPro" id="IPR036397">
    <property type="entry name" value="RNaseH_sf"/>
</dbReference>
<organism evidence="1 2">
    <name type="scientific">Blumeria graminis f. sp. tritici</name>
    <dbReference type="NCBI Taxonomy" id="62690"/>
    <lineage>
        <taxon>Eukaryota</taxon>
        <taxon>Fungi</taxon>
        <taxon>Dikarya</taxon>
        <taxon>Ascomycota</taxon>
        <taxon>Pezizomycotina</taxon>
        <taxon>Leotiomycetes</taxon>
        <taxon>Erysiphales</taxon>
        <taxon>Erysiphaceae</taxon>
        <taxon>Blumeria</taxon>
    </lineage>
</organism>
<gene>
    <name evidence="1" type="ORF">BGT96224V316_LOCUS1831</name>
</gene>
<dbReference type="AlphaFoldDB" id="A0A9X9LA51"/>